<evidence type="ECO:0000256" key="1">
    <source>
        <dbReference type="SAM" id="MobiDB-lite"/>
    </source>
</evidence>
<reference evidence="2" key="2">
    <citation type="submission" date="2020-01" db="EMBL/GenBank/DDBJ databases">
        <authorList>
            <person name="Korhonen P.K.K."/>
            <person name="Guangxu M.G."/>
            <person name="Wang T.W."/>
            <person name="Stroehlein A.J.S."/>
            <person name="Young N.D."/>
            <person name="Ang C.-S.A."/>
            <person name="Fernando D.W.F."/>
            <person name="Lu H.L."/>
            <person name="Taylor S.T."/>
            <person name="Ehtesham M.E.M."/>
            <person name="Najaraj S.H.N."/>
            <person name="Harsha G.H.G."/>
            <person name="Madugundu A.M."/>
            <person name="Renuse S.R."/>
            <person name="Holt D.H."/>
            <person name="Pandey A.P."/>
            <person name="Papenfuss A.P."/>
            <person name="Gasser R.B.G."/>
            <person name="Fischer K.F."/>
        </authorList>
    </citation>
    <scope>NUCLEOTIDE SEQUENCE</scope>
    <source>
        <strain evidence="2">SSS_KF_BRIS2020</strain>
    </source>
</reference>
<feature type="compositionally biased region" description="Basic residues" evidence="1">
    <location>
        <begin position="44"/>
        <end position="58"/>
    </location>
</feature>
<dbReference type="EnsemblMetazoa" id="SSS_9052s_mrna">
    <property type="protein sequence ID" value="KAF7487621.1"/>
    <property type="gene ID" value="SSS_9052"/>
</dbReference>
<dbReference type="OrthoDB" id="6512423at2759"/>
<dbReference type="EMBL" id="WVUK01000066">
    <property type="protein sequence ID" value="KAF7487621.1"/>
    <property type="molecule type" value="Genomic_DNA"/>
</dbReference>
<accession>A0A834V8P2</accession>
<sequence>MKFNFSMNPRSKVYSYRQLNDYKSIRPHSSLSDLSWQPQNRNSSIHHHHHHLHRERKQNLQKKNYRYPLFKQDYYFQPPFLNPNSIRLLQSEQNLSNHKNVKSLNESIEDRLKTRRCKSFSRFYDLLANRSMDQNFPINSEISEWLRFQPLSILQLDPPDRIVLFIAGKSMWNFLKKLDPNTNDLITSNTSDDNNENNQKELDYDNRIYYFHNKSNQDFLKTDFNNNNDDEEILVRKNRFRPRTSPSSIASYSSSSNLKHNKSKTFGPKFYSTGNIHSDCNDTGALKIITQENSENDGVDGDNEFRLKFIDHKYPFKFNNIQQGLYALKSEALLNQ</sequence>
<name>A0A834V8P2_SARSC</name>
<keyword evidence="4" id="KW-1185">Reference proteome</keyword>
<feature type="compositionally biased region" description="Polar residues" evidence="1">
    <location>
        <begin position="30"/>
        <end position="43"/>
    </location>
</feature>
<gene>
    <name evidence="2" type="ORF">SSS_9052</name>
</gene>
<evidence type="ECO:0000313" key="4">
    <source>
        <dbReference type="Proteomes" id="UP000070412"/>
    </source>
</evidence>
<evidence type="ECO:0000313" key="2">
    <source>
        <dbReference type="EMBL" id="KAF7487621.1"/>
    </source>
</evidence>
<dbReference type="AlphaFoldDB" id="A0A834V8P2"/>
<dbReference type="Proteomes" id="UP000070412">
    <property type="component" value="Unassembled WGS sequence"/>
</dbReference>
<feature type="region of interest" description="Disordered" evidence="1">
    <location>
        <begin position="30"/>
        <end position="58"/>
    </location>
</feature>
<organism evidence="2">
    <name type="scientific">Sarcoptes scabiei</name>
    <name type="common">Itch mite</name>
    <name type="synonym">Acarus scabiei</name>
    <dbReference type="NCBI Taxonomy" id="52283"/>
    <lineage>
        <taxon>Eukaryota</taxon>
        <taxon>Metazoa</taxon>
        <taxon>Ecdysozoa</taxon>
        <taxon>Arthropoda</taxon>
        <taxon>Chelicerata</taxon>
        <taxon>Arachnida</taxon>
        <taxon>Acari</taxon>
        <taxon>Acariformes</taxon>
        <taxon>Sarcoptiformes</taxon>
        <taxon>Astigmata</taxon>
        <taxon>Psoroptidia</taxon>
        <taxon>Sarcoptoidea</taxon>
        <taxon>Sarcoptidae</taxon>
        <taxon>Sarcoptinae</taxon>
        <taxon>Sarcoptes</taxon>
    </lineage>
</organism>
<proteinExistence type="predicted"/>
<protein>
    <submittedName>
        <fullName evidence="2 3">Uncharacterized protein</fullName>
    </submittedName>
</protein>
<reference evidence="3" key="3">
    <citation type="submission" date="2022-06" db="UniProtKB">
        <authorList>
            <consortium name="EnsemblMetazoa"/>
        </authorList>
    </citation>
    <scope>IDENTIFICATION</scope>
</reference>
<reference evidence="4" key="1">
    <citation type="journal article" date="2020" name="PLoS Negl. Trop. Dis.">
        <title>High-quality nuclear genome for Sarcoptes scabiei-A critical resource for a neglected parasite.</title>
        <authorList>
            <person name="Korhonen P.K."/>
            <person name="Gasser R.B."/>
            <person name="Ma G."/>
            <person name="Wang T."/>
            <person name="Stroehlein A.J."/>
            <person name="Young N.D."/>
            <person name="Ang C.S."/>
            <person name="Fernando D.D."/>
            <person name="Lu H.C."/>
            <person name="Taylor S."/>
            <person name="Reynolds S.L."/>
            <person name="Mofiz E."/>
            <person name="Najaraj S.H."/>
            <person name="Gowda H."/>
            <person name="Madugundu A."/>
            <person name="Renuse S."/>
            <person name="Holt D."/>
            <person name="Pandey A."/>
            <person name="Papenfuss A.T."/>
            <person name="Fischer K."/>
        </authorList>
    </citation>
    <scope>NUCLEOTIDE SEQUENCE [LARGE SCALE GENOMIC DNA]</scope>
</reference>
<evidence type="ECO:0000313" key="3">
    <source>
        <dbReference type="EnsemblMetazoa" id="KAF7487621.1"/>
    </source>
</evidence>